<evidence type="ECO:0000313" key="2">
    <source>
        <dbReference type="EMBL" id="VFT78044.1"/>
    </source>
</evidence>
<dbReference type="EMBL" id="VJMH01000051">
    <property type="protein sequence ID" value="KAF0719748.1"/>
    <property type="molecule type" value="Genomic_DNA"/>
</dbReference>
<dbReference type="Proteomes" id="UP000332933">
    <property type="component" value="Unassembled WGS sequence"/>
</dbReference>
<evidence type="ECO:0000313" key="3">
    <source>
        <dbReference type="Proteomes" id="UP000332933"/>
    </source>
</evidence>
<dbReference type="AlphaFoldDB" id="A0A485K691"/>
<reference evidence="1" key="2">
    <citation type="submission" date="2019-06" db="EMBL/GenBank/DDBJ databases">
        <title>Genomics analysis of Aphanomyces spp. identifies a new class of oomycete effector associated with host adaptation.</title>
        <authorList>
            <person name="Gaulin E."/>
        </authorList>
    </citation>
    <scope>NUCLEOTIDE SEQUENCE</scope>
    <source>
        <strain evidence="1">CBS 578.67</strain>
    </source>
</reference>
<organism evidence="2 3">
    <name type="scientific">Aphanomyces stellatus</name>
    <dbReference type="NCBI Taxonomy" id="120398"/>
    <lineage>
        <taxon>Eukaryota</taxon>
        <taxon>Sar</taxon>
        <taxon>Stramenopiles</taxon>
        <taxon>Oomycota</taxon>
        <taxon>Saprolegniomycetes</taxon>
        <taxon>Saprolegniales</taxon>
        <taxon>Verrucalvaceae</taxon>
        <taxon>Aphanomyces</taxon>
    </lineage>
</organism>
<keyword evidence="3" id="KW-1185">Reference proteome</keyword>
<reference evidence="2 3" key="1">
    <citation type="submission" date="2019-03" db="EMBL/GenBank/DDBJ databases">
        <authorList>
            <person name="Gaulin E."/>
            <person name="Dumas B."/>
        </authorList>
    </citation>
    <scope>NUCLEOTIDE SEQUENCE [LARGE SCALE GENOMIC DNA]</scope>
    <source>
        <strain evidence="2">CBS 568.67</strain>
    </source>
</reference>
<gene>
    <name evidence="2" type="primary">Aste57867_820</name>
    <name evidence="1" type="ORF">As57867_000819</name>
    <name evidence="2" type="ORF">ASTE57867_820</name>
</gene>
<protein>
    <submittedName>
        <fullName evidence="2">Aste57867_820 protein</fullName>
    </submittedName>
</protein>
<accession>A0A485K691</accession>
<evidence type="ECO:0000313" key="1">
    <source>
        <dbReference type="EMBL" id="KAF0719748.1"/>
    </source>
</evidence>
<sequence>MESNNAVEKKLRRRAYMRNMMKIYRDEFKMEMAYLRSKESELEGQLRNILDARRALPDPTASSTNQLPWKEIALALKSEKGQTIDQLKELKGHVDEYHGVIRDMERWVATQLSIPRSPCEVNHTRTWRHTTLLAHPTSRELGKAWITEQMYHNTDRMLQQYQFRNVDAPHELYDIDVVANSDSGAYEYIHRRQFDIDLPASLLMTMYRDIICSLLVIDHQRPVHTRGPPEESGHTRLHCMSTAHETVRLLTGEFHEARRSVFVAQQIQTDELDTPWTGGVQRNRSIWTEVHSISPTKSRLRTLYFYSQLVAPDGQPLPFEYEARSWDFDPSDADDEVRLRAKFRNHLIHASASLLPVAQQRVVDYLTCRAVHHERMKDNDVTNPMHV</sequence>
<name>A0A485K691_9STRA</name>
<dbReference type="OrthoDB" id="65369at2759"/>
<proteinExistence type="predicted"/>
<dbReference type="EMBL" id="CAADRA010000051">
    <property type="protein sequence ID" value="VFT78044.1"/>
    <property type="molecule type" value="Genomic_DNA"/>
</dbReference>